<evidence type="ECO:0000313" key="2">
    <source>
        <dbReference type="Proteomes" id="UP001165064"/>
    </source>
</evidence>
<proteinExistence type="predicted"/>
<evidence type="ECO:0000313" key="1">
    <source>
        <dbReference type="EMBL" id="GME70408.1"/>
    </source>
</evidence>
<keyword evidence="2" id="KW-1185">Reference proteome</keyword>
<dbReference type="EMBL" id="BSXS01000032">
    <property type="protein sequence ID" value="GME70408.1"/>
    <property type="molecule type" value="Genomic_DNA"/>
</dbReference>
<gene>
    <name evidence="1" type="ORF">Amon02_000018400</name>
</gene>
<sequence>MLSGQVGNLERPNRNSKPSSSDEIQSTVLVSQGQIHNDSTMSGGLSGLLIPSCSVASSISKPRRKRNRIVPPELRKKVAQACDNCKKRKTRCINKNGHNSGRPCQFCERKGIECGYTSIDRRTLKPASKAKQQQEQIIQQKREQLLLQYQKEQQLAQQQDESHSHQRDLIDSNVLFTSTGPVDVKKAQPLQSVSLDHHNSSPHGCGDQLPLSQRQPSSPIEYPTNFKVGLPVHQCQIKQEHSPVQTQSTLDPSGPFMLSNSTDSQSTQIAPPIPNEGAQSPGGSSSSQQYPLQLNHQESSSSSSSQIHNHQNTEYHCPRPTSSSSIDTSPIDKSPTGLHSSAGTTSTSTGLPTPFLNESSASGMDGGDGFNANIGVGIGSYFGAMNSLHTAGSANFIVRANTPRSGKDYIPKSIKKLLCFGHSEFSGLADKDADSGKCSGTNLSDDSAENDVKGGSPIGDTSIPTNRAGSKNIERDENLYVPGINRSSMSGKSSNAKYKSESSALAMLSDIGDLFSEFDFTKDIIIVNEPDKNHSIFESLSSRSNSSYEGLPRLPYAQFLVRMFKETINDLCYIFDMSKFATDVMDPVYCGSCAQYDGKLCLLNLVFAVGSIYVKALLSSKVGKRGLPYLPYIPDSCLNETVEPSLFFNSALKLLEVVENSEDLSCIQAYLLIFFYYQSSNQKNTSWINLGVAIRYAQALDLNRKAVNESLLSDDGDEDAVWLVLHRRRLWRSLYMCDRVSSVLLGRPLTINESDWDDTDWLDDFSRDRTEQTNEDGEETDLADSSVIELSETAVCRTLLLISKVYKCVYWQSKVDVKTAKQLLFDLKKHSTGLPECLGIDKCLTVGTRKDYTTNHPLLFLHILLLYGVGMLCRPFFYFFIAGIVNNVKEAKMQEDQKDHDMDGPVQDENLCTHDNADLNVKVEDHEANTKVKVEESQSPDTDTKESLSEEEEAIQMFFETCVKSSMFIIKLCEYFLVFSIVPLKPYVFINCVFHSGLIIGLYLFGLCVYPNHTFFKNNKELNKMAFELMVSTIEILNNYAEVDASAAEYCDIIKRIFRPLFGMLKKFDIGVELTKDFNDELLAEKQEDNRSSEHGTDSAIDHTYNPSLFSPSVGSSSNLQSYQTDPHQQQQHQEQLQQFSFPIQYQQIEPPQQLSQLPMTGTTMNTTYPPDGLKKYEGWVFNDTSNCPMDYHCGGITTAGSVGNGTDQSCAGRGGFVDGGGRYEDGLIGPECHPRQIQRPRVLRHLHSDPTSILQTASHSFGNYQPQLQQPVSTSPYFNNMSTQVEPNRRRVSEPLNMSQNQLGFGFAVPCAIPVLINGGNTMSSSDEMNVHSNDGCYSTSPSSSFSALVSQSNNNWGSTTEHGAGSGEFDGGDVSVGSCNGGEGLDLLNNFLHCDDGGLMFDNGFN</sequence>
<protein>
    <submittedName>
        <fullName evidence="1">Unnamed protein product</fullName>
    </submittedName>
</protein>
<dbReference type="Proteomes" id="UP001165064">
    <property type="component" value="Unassembled WGS sequence"/>
</dbReference>
<name>A0ACB5SRL9_AMBMO</name>
<comment type="caution">
    <text evidence="1">The sequence shown here is derived from an EMBL/GenBank/DDBJ whole genome shotgun (WGS) entry which is preliminary data.</text>
</comment>
<accession>A0ACB5SRL9</accession>
<organism evidence="1 2">
    <name type="scientific">Ambrosiozyma monospora</name>
    <name type="common">Yeast</name>
    <name type="synonym">Endomycopsis monosporus</name>
    <dbReference type="NCBI Taxonomy" id="43982"/>
    <lineage>
        <taxon>Eukaryota</taxon>
        <taxon>Fungi</taxon>
        <taxon>Dikarya</taxon>
        <taxon>Ascomycota</taxon>
        <taxon>Saccharomycotina</taxon>
        <taxon>Pichiomycetes</taxon>
        <taxon>Pichiales</taxon>
        <taxon>Pichiaceae</taxon>
        <taxon>Ambrosiozyma</taxon>
    </lineage>
</organism>
<reference evidence="1" key="1">
    <citation type="submission" date="2023-04" db="EMBL/GenBank/DDBJ databases">
        <title>Ambrosiozyma monospora NBRC 10751.</title>
        <authorList>
            <person name="Ichikawa N."/>
            <person name="Sato H."/>
            <person name="Tonouchi N."/>
        </authorList>
    </citation>
    <scope>NUCLEOTIDE SEQUENCE</scope>
    <source>
        <strain evidence="1">NBRC 10751</strain>
    </source>
</reference>